<accession>M5G0Z7</accession>
<feature type="region of interest" description="Disordered" evidence="2">
    <location>
        <begin position="480"/>
        <end position="511"/>
    </location>
</feature>
<dbReference type="STRING" id="1858805.M5G0Z7"/>
<evidence type="ECO:0000256" key="2">
    <source>
        <dbReference type="SAM" id="MobiDB-lite"/>
    </source>
</evidence>
<feature type="compositionally biased region" description="Pro residues" evidence="2">
    <location>
        <begin position="1095"/>
        <end position="1107"/>
    </location>
</feature>
<feature type="compositionally biased region" description="Polar residues" evidence="2">
    <location>
        <begin position="161"/>
        <end position="171"/>
    </location>
</feature>
<feature type="region of interest" description="Disordered" evidence="2">
    <location>
        <begin position="817"/>
        <end position="846"/>
    </location>
</feature>
<feature type="region of interest" description="Disordered" evidence="2">
    <location>
        <begin position="912"/>
        <end position="953"/>
    </location>
</feature>
<proteinExistence type="predicted"/>
<feature type="compositionally biased region" description="Basic and acidic residues" evidence="2">
    <location>
        <begin position="937"/>
        <end position="953"/>
    </location>
</feature>
<feature type="region of interest" description="Disordered" evidence="2">
    <location>
        <begin position="283"/>
        <end position="353"/>
    </location>
</feature>
<dbReference type="RefSeq" id="XP_040629308.1">
    <property type="nucleotide sequence ID" value="XM_040767415.1"/>
</dbReference>
<dbReference type="GeneID" id="63682477"/>
<keyword evidence="1" id="KW-0175">Coiled coil</keyword>
<feature type="compositionally biased region" description="Acidic residues" evidence="2">
    <location>
        <begin position="927"/>
        <end position="936"/>
    </location>
</feature>
<feature type="region of interest" description="Disordered" evidence="2">
    <location>
        <begin position="1264"/>
        <end position="1297"/>
    </location>
</feature>
<keyword evidence="4" id="KW-1185">Reference proteome</keyword>
<protein>
    <submittedName>
        <fullName evidence="3">Uncharacterized protein</fullName>
    </submittedName>
</protein>
<feature type="region of interest" description="Disordered" evidence="2">
    <location>
        <begin position="377"/>
        <end position="455"/>
    </location>
</feature>
<evidence type="ECO:0000313" key="4">
    <source>
        <dbReference type="Proteomes" id="UP000030653"/>
    </source>
</evidence>
<feature type="compositionally biased region" description="Low complexity" evidence="2">
    <location>
        <begin position="484"/>
        <end position="496"/>
    </location>
</feature>
<gene>
    <name evidence="3" type="ORF">DACRYDRAFT_100012</name>
</gene>
<feature type="region of interest" description="Disordered" evidence="2">
    <location>
        <begin position="525"/>
        <end position="545"/>
    </location>
</feature>
<feature type="region of interest" description="Disordered" evidence="2">
    <location>
        <begin position="155"/>
        <end position="200"/>
    </location>
</feature>
<feature type="region of interest" description="Disordered" evidence="2">
    <location>
        <begin position="715"/>
        <end position="787"/>
    </location>
</feature>
<feature type="compositionally biased region" description="Polar residues" evidence="2">
    <location>
        <begin position="113"/>
        <end position="123"/>
    </location>
</feature>
<dbReference type="OMA" id="NICKTAN"/>
<sequence>MTHTLDTPSQSYTHSSASTLTRLANLLSNRSSADTHTTTSYRYTSGTRSAGHSRNQSEDSDWLGMVGYGTAGRRGNGLAVGGGRARDSGSSSDDREQEQDQAMIRARQERVRSSTLALGTGASSHPYATAAYTSRTPATPLRAPAVRVLPPTPHQLDRIQHQQQSQWQDTPPSRGGPSFYTLDEPGIGESPRPSPLKPNKSAAAVARFRAAAAKHDHTRYGEAKEEPVVAFYRTSATTPPPMLPTSTLSVITGSAAVEAAGLPPTPPLQGDYGTATIYPPMRVNGAPPLSPPQEPVRLSSSHPYASPGIGASRRLSPKEISPRRVRSSSMLIDNPTPPRSPQGTFPTQLYLSGHPYAPARQSVTTALATTLSVQPLRVPQQESSGHPFADPAFRRQRLDSNPSEPYPTWGTRNTAPPPPVPTHMRQQALRPSASASDLRSPMSPKDSTPLGLGFPSTAPGAIAPVSGGWHLFPRLGNPYTKLKPSTSTSASNPNPAGGTQTSARTDTSTSLQVRTACDALVFPRPRLRPHEISPPDSPKESPLFTPGEWARVQRQRLNLTETDPVPPQPRSAFLERVIAEGQQRERERTEWAAAAERNQIFTRQRAKSMPRPRDRPALSQSQYDLRLGRPSRGSDDSVLHWWNKVALGRNASTGSRVLRKTSSSSGLGRERPRTESLPVVVGLQARTTAAVGSGAMLGQGESLLRQRNAAVALNGHANGTHAPKLEARNPRIVRTSDDLPLVDIRPGAGQVPVAEKTPQAQPRPTVPRKEHPSHTAVHSSLPPSPVPEIGLAVSTPLIHPHIPHPYAAAFGSASASQLSSANTPGRGKNPFQPPPPSSLTAGPHPIESDKAHYLIEATVTADVARRHRTPPRAATQESPQVGAAPPTRRISRKPVPSYYAPALPPMLQEALESSDDGREFLASIDGDNADGEDEEEDHSRASTPRADDRRRGHHWDHGTERALLIAAGLNPSPSSETGPTFFSEATQTSTTDLLAAPSDPKVLRPAVSRTTLEDESGFVTASEGLYADSREELGQMSDVPVPAATEMPEIPSLPGSMVNLPGSFYMQSAAYRSVNTLASSVMLPLGMSPRLPNSPTSPPLPSPPLPHSPHYSPHSSNHPSTAGGLVSPGTNGRPFSLSRGSSGDPVPRPPTKSPRRTFSYGSRSSSELLDPPAPLGRLDQIEAQMFKDLYYTPAEDVDPEEFDEKMEAELSEARAMRELEKIEREWEREEYEQDSDVSMPPHIEVEEIEYSDMEIVQVQRLPKLSSPFPNGESESEQYLTPAGTGSRSRRPSSERAETPLSAYNESFGHSNDDIRVGQVGEMHIPEVTTLQMRHLSMPLSVVESEGTEVASTFNSSSPPVQHIISLAAVPETRLSIPWSPYTSDDGGRHSHLTAVSMGTSNTSGNDHFPQPPEDHMTPSSYTSPSSYMPSSYYTPIESVHEFPLELRMDVTFLSVDTIAT</sequence>
<feature type="coiled-coil region" evidence="1">
    <location>
        <begin position="1205"/>
        <end position="1232"/>
    </location>
</feature>
<evidence type="ECO:0000313" key="3">
    <source>
        <dbReference type="EMBL" id="EJU02414.1"/>
    </source>
</evidence>
<feature type="compositionally biased region" description="Gly residues" evidence="2">
    <location>
        <begin position="66"/>
        <end position="83"/>
    </location>
</feature>
<organism evidence="3 4">
    <name type="scientific">Dacryopinax primogenitus (strain DJM 731)</name>
    <name type="common">Brown rot fungus</name>
    <dbReference type="NCBI Taxonomy" id="1858805"/>
    <lineage>
        <taxon>Eukaryota</taxon>
        <taxon>Fungi</taxon>
        <taxon>Dikarya</taxon>
        <taxon>Basidiomycota</taxon>
        <taxon>Agaricomycotina</taxon>
        <taxon>Dacrymycetes</taxon>
        <taxon>Dacrymycetales</taxon>
        <taxon>Dacrymycetaceae</taxon>
        <taxon>Dacryopinax</taxon>
    </lineage>
</organism>
<name>M5G0Z7_DACPD</name>
<feature type="compositionally biased region" description="Polar residues" evidence="2">
    <location>
        <begin position="341"/>
        <end position="350"/>
    </location>
</feature>
<dbReference type="EMBL" id="JH795862">
    <property type="protein sequence ID" value="EJU02414.1"/>
    <property type="molecule type" value="Genomic_DNA"/>
</dbReference>
<dbReference type="OrthoDB" id="3360379at2759"/>
<feature type="compositionally biased region" description="Basic and acidic residues" evidence="2">
    <location>
        <begin position="528"/>
        <end position="539"/>
    </location>
</feature>
<feature type="compositionally biased region" description="Polar residues" evidence="2">
    <location>
        <begin position="653"/>
        <end position="666"/>
    </location>
</feature>
<feature type="compositionally biased region" description="Low complexity" evidence="2">
    <location>
        <begin position="1108"/>
        <end position="1120"/>
    </location>
</feature>
<reference evidence="3 4" key="1">
    <citation type="journal article" date="2012" name="Science">
        <title>The Paleozoic origin of enzymatic lignin decomposition reconstructed from 31 fungal genomes.</title>
        <authorList>
            <person name="Floudas D."/>
            <person name="Binder M."/>
            <person name="Riley R."/>
            <person name="Barry K."/>
            <person name="Blanchette R.A."/>
            <person name="Henrissat B."/>
            <person name="Martinez A.T."/>
            <person name="Otillar R."/>
            <person name="Spatafora J.W."/>
            <person name="Yadav J.S."/>
            <person name="Aerts A."/>
            <person name="Benoit I."/>
            <person name="Boyd A."/>
            <person name="Carlson A."/>
            <person name="Copeland A."/>
            <person name="Coutinho P.M."/>
            <person name="de Vries R.P."/>
            <person name="Ferreira P."/>
            <person name="Findley K."/>
            <person name="Foster B."/>
            <person name="Gaskell J."/>
            <person name="Glotzer D."/>
            <person name="Gorecki P."/>
            <person name="Heitman J."/>
            <person name="Hesse C."/>
            <person name="Hori C."/>
            <person name="Igarashi K."/>
            <person name="Jurgens J.A."/>
            <person name="Kallen N."/>
            <person name="Kersten P."/>
            <person name="Kohler A."/>
            <person name="Kuees U."/>
            <person name="Kumar T.K.A."/>
            <person name="Kuo A."/>
            <person name="LaButti K."/>
            <person name="Larrondo L.F."/>
            <person name="Lindquist E."/>
            <person name="Ling A."/>
            <person name="Lombard V."/>
            <person name="Lucas S."/>
            <person name="Lundell T."/>
            <person name="Martin R."/>
            <person name="McLaughlin D.J."/>
            <person name="Morgenstern I."/>
            <person name="Morin E."/>
            <person name="Murat C."/>
            <person name="Nagy L.G."/>
            <person name="Nolan M."/>
            <person name="Ohm R.A."/>
            <person name="Patyshakuliyeva A."/>
            <person name="Rokas A."/>
            <person name="Ruiz-Duenas F.J."/>
            <person name="Sabat G."/>
            <person name="Salamov A."/>
            <person name="Samejima M."/>
            <person name="Schmutz J."/>
            <person name="Slot J.C."/>
            <person name="St John F."/>
            <person name="Stenlid J."/>
            <person name="Sun H."/>
            <person name="Sun S."/>
            <person name="Syed K."/>
            <person name="Tsang A."/>
            <person name="Wiebenga A."/>
            <person name="Young D."/>
            <person name="Pisabarro A."/>
            <person name="Eastwood D.C."/>
            <person name="Martin F."/>
            <person name="Cullen D."/>
            <person name="Grigoriev I.V."/>
            <person name="Hibbett D.S."/>
        </authorList>
    </citation>
    <scope>NUCLEOTIDE SEQUENCE [LARGE SCALE GENOMIC DNA]</scope>
    <source>
        <strain evidence="3 4">DJM-731 SS1</strain>
    </source>
</reference>
<feature type="compositionally biased region" description="Polar residues" evidence="2">
    <location>
        <begin position="497"/>
        <end position="511"/>
    </location>
</feature>
<feature type="region of interest" description="Disordered" evidence="2">
    <location>
        <begin position="868"/>
        <end position="897"/>
    </location>
</feature>
<feature type="region of interest" description="Disordered" evidence="2">
    <location>
        <begin position="1399"/>
        <end position="1423"/>
    </location>
</feature>
<dbReference type="HOGENOM" id="CLU_250791_0_0_1"/>
<feature type="compositionally biased region" description="Low complexity" evidence="2">
    <location>
        <begin position="35"/>
        <end position="49"/>
    </location>
</feature>
<feature type="region of interest" description="Disordered" evidence="2">
    <location>
        <begin position="28"/>
        <end position="123"/>
    </location>
</feature>
<feature type="region of interest" description="Disordered" evidence="2">
    <location>
        <begin position="653"/>
        <end position="675"/>
    </location>
</feature>
<feature type="region of interest" description="Disordered" evidence="2">
    <location>
        <begin position="601"/>
        <end position="633"/>
    </location>
</feature>
<dbReference type="Proteomes" id="UP000030653">
    <property type="component" value="Unassembled WGS sequence"/>
</dbReference>
<feature type="compositionally biased region" description="Basic and acidic residues" evidence="2">
    <location>
        <begin position="723"/>
        <end position="737"/>
    </location>
</feature>
<evidence type="ECO:0000256" key="1">
    <source>
        <dbReference type="SAM" id="Coils"/>
    </source>
</evidence>
<feature type="region of interest" description="Disordered" evidence="2">
    <location>
        <begin position="1089"/>
        <end position="1174"/>
    </location>
</feature>